<protein>
    <submittedName>
        <fullName evidence="2">Uncharacterized protein</fullName>
    </submittedName>
</protein>
<feature type="region of interest" description="Disordered" evidence="1">
    <location>
        <begin position="1"/>
        <end position="31"/>
    </location>
</feature>
<reference evidence="2" key="1">
    <citation type="journal article" date="2015" name="Nature">
        <title>Complex archaea that bridge the gap between prokaryotes and eukaryotes.</title>
        <authorList>
            <person name="Spang A."/>
            <person name="Saw J.H."/>
            <person name="Jorgensen S.L."/>
            <person name="Zaremba-Niedzwiedzka K."/>
            <person name="Martijn J."/>
            <person name="Lind A.E."/>
            <person name="van Eijk R."/>
            <person name="Schleper C."/>
            <person name="Guy L."/>
            <person name="Ettema T.J."/>
        </authorList>
    </citation>
    <scope>NUCLEOTIDE SEQUENCE</scope>
</reference>
<gene>
    <name evidence="2" type="ORF">LCGC14_0022660</name>
</gene>
<evidence type="ECO:0000313" key="2">
    <source>
        <dbReference type="EMBL" id="KKO10783.1"/>
    </source>
</evidence>
<proteinExistence type="predicted"/>
<dbReference type="AlphaFoldDB" id="A0A0F9WEE7"/>
<name>A0A0F9WEE7_9ZZZZ</name>
<evidence type="ECO:0000256" key="1">
    <source>
        <dbReference type="SAM" id="MobiDB-lite"/>
    </source>
</evidence>
<dbReference type="EMBL" id="LAZR01000004">
    <property type="protein sequence ID" value="KKO10783.1"/>
    <property type="molecule type" value="Genomic_DNA"/>
</dbReference>
<accession>A0A0F9WEE7</accession>
<organism evidence="2">
    <name type="scientific">marine sediment metagenome</name>
    <dbReference type="NCBI Taxonomy" id="412755"/>
    <lineage>
        <taxon>unclassified sequences</taxon>
        <taxon>metagenomes</taxon>
        <taxon>ecological metagenomes</taxon>
    </lineage>
</organism>
<sequence>MRASPEIESVAGKIEAAGKQPPLGERLPGLRSGVVSEGVPERAMAGGNAGFAGAKTGNPRYLCVLQVPSLV</sequence>
<comment type="caution">
    <text evidence="2">The sequence shown here is derived from an EMBL/GenBank/DDBJ whole genome shotgun (WGS) entry which is preliminary data.</text>
</comment>